<dbReference type="GO" id="GO:0007035">
    <property type="term" value="P:vacuolar acidification"/>
    <property type="evidence" value="ECO:0007669"/>
    <property type="project" value="TreeGrafter"/>
</dbReference>
<feature type="transmembrane region" description="Helical" evidence="9">
    <location>
        <begin position="358"/>
        <end position="382"/>
    </location>
</feature>
<comment type="similarity">
    <text evidence="2">Belongs to the V-ATPase 116 kDa subunit family.</text>
</comment>
<organism evidence="10 11">
    <name type="scientific">Novipirellula aureliae</name>
    <dbReference type="NCBI Taxonomy" id="2527966"/>
    <lineage>
        <taxon>Bacteria</taxon>
        <taxon>Pseudomonadati</taxon>
        <taxon>Planctomycetota</taxon>
        <taxon>Planctomycetia</taxon>
        <taxon>Pirellulales</taxon>
        <taxon>Pirellulaceae</taxon>
        <taxon>Novipirellula</taxon>
    </lineage>
</organism>
<dbReference type="AlphaFoldDB" id="A0A5C6EC39"/>
<feature type="transmembrane region" description="Helical" evidence="9">
    <location>
        <begin position="315"/>
        <end position="346"/>
    </location>
</feature>
<evidence type="ECO:0000256" key="2">
    <source>
        <dbReference type="ARBA" id="ARBA00009904"/>
    </source>
</evidence>
<feature type="coiled-coil region" evidence="8">
    <location>
        <begin position="82"/>
        <end position="109"/>
    </location>
</feature>
<accession>A0A5C6EC39</accession>
<keyword evidence="11" id="KW-1185">Reference proteome</keyword>
<evidence type="ECO:0000256" key="9">
    <source>
        <dbReference type="SAM" id="Phobius"/>
    </source>
</evidence>
<comment type="caution">
    <text evidence="10">The sequence shown here is derived from an EMBL/GenBank/DDBJ whole genome shotgun (WGS) entry which is preliminary data.</text>
</comment>
<keyword evidence="8" id="KW-0175">Coiled coil</keyword>
<dbReference type="GO" id="GO:0016471">
    <property type="term" value="C:vacuolar proton-transporting V-type ATPase complex"/>
    <property type="evidence" value="ECO:0007669"/>
    <property type="project" value="TreeGrafter"/>
</dbReference>
<comment type="subcellular location">
    <subcellularLocation>
        <location evidence="1">Membrane</location>
        <topology evidence="1">Multi-pass membrane protein</topology>
    </subcellularLocation>
</comment>
<keyword evidence="4 9" id="KW-0812">Transmembrane</keyword>
<feature type="transmembrane region" description="Helical" evidence="9">
    <location>
        <begin position="408"/>
        <end position="430"/>
    </location>
</feature>
<evidence type="ECO:0000313" key="10">
    <source>
        <dbReference type="EMBL" id="TWU45096.1"/>
    </source>
</evidence>
<sequence>MAIVPLQSVTLIGELKRRDAIVLELQRLGCVHLVDLAAPNGSKNTTSDRHGDLKAAIAYLEQTPEKRPAPSNTATNRELKRIAAEALEIQSESRTLAEEQEEVAEKVDQTLPWGNFHQPTADELAGRHLYFYRLTHQQVARIKRRDGDRIFAQGNRIHSDRRNEYWLFIAEAPIADMPVEPEELDPRPLEELQARLLEISEQREQLQLRRIALTRWLDQLRSKYVAIQDENERIVARGRSLVEGPIFALQGWAPKRRIGELETFARRNTLAFESHAPCSSDDPPTLLSNPAPIAGAEGAVTFFMTPGYRTWDPTWVMFFSFSAFFAMILADAGYGLVLGAILAVAAKKLGRSESGRRFRQLATFMVFVSMGYGILIGSYFGFSPPSGTLLDRVVIKSGGVSIMQDREAMMFIAATIGVFHLILANVIVTWRWFGSSHALSSAGWVVALLGGWVIAVAMLPKPDMMSPIANWFGGEAVAWKTGLTNGGAWMLGIGLGMVFLFSSTRPLLSKSPRDWLMRIADGFMGLTNVTKAFGDALSYLRLFALGLASAQLAIVFNGLAEDASQMQGVGVLLGLLIFLIGHTLNLVLAVVGGVVHGLRLNCIEFFGWSLTDEGQPFEAFEMKADK</sequence>
<keyword evidence="5 9" id="KW-1133">Transmembrane helix</keyword>
<evidence type="ECO:0000313" key="11">
    <source>
        <dbReference type="Proteomes" id="UP000315471"/>
    </source>
</evidence>
<evidence type="ECO:0000256" key="6">
    <source>
        <dbReference type="ARBA" id="ARBA00023065"/>
    </source>
</evidence>
<evidence type="ECO:0000256" key="5">
    <source>
        <dbReference type="ARBA" id="ARBA00022989"/>
    </source>
</evidence>
<feature type="coiled-coil region" evidence="8">
    <location>
        <begin position="189"/>
        <end position="237"/>
    </location>
</feature>
<evidence type="ECO:0000256" key="4">
    <source>
        <dbReference type="ARBA" id="ARBA00022692"/>
    </source>
</evidence>
<evidence type="ECO:0000256" key="3">
    <source>
        <dbReference type="ARBA" id="ARBA00022448"/>
    </source>
</evidence>
<feature type="transmembrane region" description="Helical" evidence="9">
    <location>
        <begin position="571"/>
        <end position="595"/>
    </location>
</feature>
<dbReference type="OrthoDB" id="9803814at2"/>
<dbReference type="EMBL" id="SJPY01000001">
    <property type="protein sequence ID" value="TWU45096.1"/>
    <property type="molecule type" value="Genomic_DNA"/>
</dbReference>
<dbReference type="GO" id="GO:0051117">
    <property type="term" value="F:ATPase binding"/>
    <property type="evidence" value="ECO:0007669"/>
    <property type="project" value="TreeGrafter"/>
</dbReference>
<dbReference type="InterPro" id="IPR002490">
    <property type="entry name" value="V-ATPase_116kDa_su"/>
</dbReference>
<keyword evidence="6" id="KW-0406">Ion transport</keyword>
<dbReference type="PANTHER" id="PTHR11629">
    <property type="entry name" value="VACUOLAR PROTON ATPASES"/>
    <property type="match status" value="1"/>
</dbReference>
<dbReference type="GO" id="GO:0033179">
    <property type="term" value="C:proton-transporting V-type ATPase, V0 domain"/>
    <property type="evidence" value="ECO:0007669"/>
    <property type="project" value="InterPro"/>
</dbReference>
<evidence type="ECO:0000256" key="8">
    <source>
        <dbReference type="SAM" id="Coils"/>
    </source>
</evidence>
<keyword evidence="3" id="KW-0813">Transport</keyword>
<reference evidence="10 11" key="1">
    <citation type="submission" date="2019-02" db="EMBL/GenBank/DDBJ databases">
        <title>Deep-cultivation of Planctomycetes and their phenomic and genomic characterization uncovers novel biology.</title>
        <authorList>
            <person name="Wiegand S."/>
            <person name="Jogler M."/>
            <person name="Boedeker C."/>
            <person name="Pinto D."/>
            <person name="Vollmers J."/>
            <person name="Rivas-Marin E."/>
            <person name="Kohn T."/>
            <person name="Peeters S.H."/>
            <person name="Heuer A."/>
            <person name="Rast P."/>
            <person name="Oberbeckmann S."/>
            <person name="Bunk B."/>
            <person name="Jeske O."/>
            <person name="Meyerdierks A."/>
            <person name="Storesund J.E."/>
            <person name="Kallscheuer N."/>
            <person name="Luecker S."/>
            <person name="Lage O.M."/>
            <person name="Pohl T."/>
            <person name="Merkel B.J."/>
            <person name="Hornburger P."/>
            <person name="Mueller R.-W."/>
            <person name="Bruemmer F."/>
            <person name="Labrenz M."/>
            <person name="Spormann A.M."/>
            <person name="Op Den Camp H."/>
            <person name="Overmann J."/>
            <person name="Amann R."/>
            <person name="Jetten M.S.M."/>
            <person name="Mascher T."/>
            <person name="Medema M.H."/>
            <person name="Devos D.P."/>
            <person name="Kaster A.-K."/>
            <person name="Ovreas L."/>
            <person name="Rohde M."/>
            <person name="Galperin M.Y."/>
            <person name="Jogler C."/>
        </authorList>
    </citation>
    <scope>NUCLEOTIDE SEQUENCE [LARGE SCALE GENOMIC DNA]</scope>
    <source>
        <strain evidence="10 11">Q31b</strain>
    </source>
</reference>
<evidence type="ECO:0000256" key="1">
    <source>
        <dbReference type="ARBA" id="ARBA00004141"/>
    </source>
</evidence>
<gene>
    <name evidence="10" type="ORF">Q31b_02670</name>
</gene>
<evidence type="ECO:0000256" key="7">
    <source>
        <dbReference type="ARBA" id="ARBA00023136"/>
    </source>
</evidence>
<dbReference type="PANTHER" id="PTHR11629:SF63">
    <property type="entry name" value="V-TYPE PROTON ATPASE SUBUNIT A"/>
    <property type="match status" value="1"/>
</dbReference>
<dbReference type="GO" id="GO:0046961">
    <property type="term" value="F:proton-transporting ATPase activity, rotational mechanism"/>
    <property type="evidence" value="ECO:0007669"/>
    <property type="project" value="InterPro"/>
</dbReference>
<dbReference type="Proteomes" id="UP000315471">
    <property type="component" value="Unassembled WGS sequence"/>
</dbReference>
<proteinExistence type="inferred from homology"/>
<keyword evidence="7 9" id="KW-0472">Membrane</keyword>
<name>A0A5C6EC39_9BACT</name>
<protein>
    <submittedName>
        <fullName evidence="10">V-type ATP synthase subunit I</fullName>
    </submittedName>
</protein>
<feature type="transmembrane region" description="Helical" evidence="9">
    <location>
        <begin position="488"/>
        <end position="508"/>
    </location>
</feature>
<feature type="transmembrane region" description="Helical" evidence="9">
    <location>
        <begin position="539"/>
        <end position="559"/>
    </location>
</feature>
<feature type="transmembrane region" description="Helical" evidence="9">
    <location>
        <begin position="442"/>
        <end position="460"/>
    </location>
</feature>
<dbReference type="RefSeq" id="WP_146597867.1">
    <property type="nucleotide sequence ID" value="NZ_SJPY01000001.1"/>
</dbReference>